<evidence type="ECO:0000256" key="1">
    <source>
        <dbReference type="SAM" id="Phobius"/>
    </source>
</evidence>
<evidence type="ECO:0000313" key="2">
    <source>
        <dbReference type="EMBL" id="AXE16260.1"/>
    </source>
</evidence>
<dbReference type="AlphaFoldDB" id="A0A344TRQ6"/>
<organism evidence="3 4">
    <name type="scientific">Runella rosea</name>
    <dbReference type="NCBI Taxonomy" id="2259595"/>
    <lineage>
        <taxon>Bacteria</taxon>
        <taxon>Pseudomonadati</taxon>
        <taxon>Bacteroidota</taxon>
        <taxon>Cytophagia</taxon>
        <taxon>Cytophagales</taxon>
        <taxon>Spirosomataceae</taxon>
        <taxon>Runella</taxon>
    </lineage>
</organism>
<name>A0A344TRQ6_9BACT</name>
<keyword evidence="1" id="KW-1133">Transmembrane helix</keyword>
<evidence type="ECO:0000313" key="4">
    <source>
        <dbReference type="Proteomes" id="UP000251993"/>
    </source>
</evidence>
<feature type="transmembrane region" description="Helical" evidence="1">
    <location>
        <begin position="6"/>
        <end position="27"/>
    </location>
</feature>
<sequence length="76" mass="8388">MNPKPIIIILVALLAVLSIWGAIAGLWGKKPVTRQDKINEINQSLSHAKEKIDSNINALPDAVIDSLYEVKRAENQ</sequence>
<dbReference type="EMBL" id="CP030850">
    <property type="protein sequence ID" value="AXE16260.1"/>
    <property type="molecule type" value="Genomic_DNA"/>
</dbReference>
<accession>A0A344TRQ6</accession>
<dbReference type="KEGG" id="run:DR864_00235"/>
<reference evidence="3 4" key="1">
    <citation type="submission" date="2018-07" db="EMBL/GenBank/DDBJ databases">
        <title>Genome sequencing of Runella.</title>
        <authorList>
            <person name="Baek M.-G."/>
            <person name="Yi H."/>
        </authorList>
    </citation>
    <scope>NUCLEOTIDE SEQUENCE [LARGE SCALE GENOMIC DNA]</scope>
    <source>
        <strain evidence="3 4">HYN0085</strain>
    </source>
</reference>
<proteinExistence type="predicted"/>
<gene>
    <name evidence="2" type="ORF">DR864_00235</name>
    <name evidence="3" type="ORF">DR864_28100</name>
</gene>
<evidence type="ECO:0000313" key="3">
    <source>
        <dbReference type="EMBL" id="AXE21327.1"/>
    </source>
</evidence>
<keyword evidence="1" id="KW-0472">Membrane</keyword>
<keyword evidence="1" id="KW-0812">Transmembrane</keyword>
<protein>
    <submittedName>
        <fullName evidence="3">Uncharacterized protein</fullName>
    </submittedName>
</protein>
<keyword evidence="4" id="KW-1185">Reference proteome</keyword>
<dbReference type="KEGG" id="run:DR864_28100"/>
<dbReference type="EMBL" id="CP030850">
    <property type="protein sequence ID" value="AXE21327.1"/>
    <property type="molecule type" value="Genomic_DNA"/>
</dbReference>
<dbReference type="Proteomes" id="UP000251993">
    <property type="component" value="Chromosome"/>
</dbReference>
<dbReference type="RefSeq" id="WP_114065081.1">
    <property type="nucleotide sequence ID" value="NZ_CP030850.1"/>
</dbReference>